<evidence type="ECO:0000256" key="1">
    <source>
        <dbReference type="ARBA" id="ARBA00001947"/>
    </source>
</evidence>
<keyword evidence="7" id="KW-0479">Metal-binding</keyword>
<organism evidence="17 18">
    <name type="scientific">Elsinoe batatas</name>
    <dbReference type="NCBI Taxonomy" id="2601811"/>
    <lineage>
        <taxon>Eukaryota</taxon>
        <taxon>Fungi</taxon>
        <taxon>Dikarya</taxon>
        <taxon>Ascomycota</taxon>
        <taxon>Pezizomycotina</taxon>
        <taxon>Dothideomycetes</taxon>
        <taxon>Dothideomycetidae</taxon>
        <taxon>Myriangiales</taxon>
        <taxon>Elsinoaceae</taxon>
        <taxon>Elsinoe</taxon>
    </lineage>
</organism>
<dbReference type="Proteomes" id="UP000809789">
    <property type="component" value="Unassembled WGS sequence"/>
</dbReference>
<name>A0A8K0PLU3_9PEZI</name>
<evidence type="ECO:0000256" key="13">
    <source>
        <dbReference type="ARBA" id="ARBA00023242"/>
    </source>
</evidence>
<evidence type="ECO:0000256" key="5">
    <source>
        <dbReference type="ARBA" id="ARBA00017893"/>
    </source>
</evidence>
<keyword evidence="18" id="KW-1185">Reference proteome</keyword>
<dbReference type="PANTHER" id="PTHR18867">
    <property type="entry name" value="RAD50"/>
    <property type="match status" value="1"/>
</dbReference>
<comment type="cofactor">
    <cofactor evidence="1">
        <name>Zn(2+)</name>
        <dbReference type="ChEBI" id="CHEBI:29105"/>
    </cofactor>
</comment>
<keyword evidence="10" id="KW-0862">Zinc</keyword>
<dbReference type="PANTHER" id="PTHR18867:SF12">
    <property type="entry name" value="DNA REPAIR PROTEIN RAD50"/>
    <property type="match status" value="1"/>
</dbReference>
<keyword evidence="13" id="KW-0539">Nucleus</keyword>
<dbReference type="FunFam" id="3.40.50.300:FF:001195">
    <property type="entry name" value="DNA repair protein rad50"/>
    <property type="match status" value="1"/>
</dbReference>
<dbReference type="GO" id="GO:0051880">
    <property type="term" value="F:G-quadruplex DNA binding"/>
    <property type="evidence" value="ECO:0007669"/>
    <property type="project" value="TreeGrafter"/>
</dbReference>
<dbReference type="EMBL" id="JAESVG020000002">
    <property type="protein sequence ID" value="KAG8630329.1"/>
    <property type="molecule type" value="Genomic_DNA"/>
</dbReference>
<dbReference type="OrthoDB" id="18797at2759"/>
<dbReference type="InterPro" id="IPR027417">
    <property type="entry name" value="P-loop_NTPase"/>
</dbReference>
<evidence type="ECO:0000256" key="7">
    <source>
        <dbReference type="ARBA" id="ARBA00022723"/>
    </source>
</evidence>
<evidence type="ECO:0000256" key="3">
    <source>
        <dbReference type="ARBA" id="ARBA00004286"/>
    </source>
</evidence>
<dbReference type="GO" id="GO:0000794">
    <property type="term" value="C:condensed nuclear chromosome"/>
    <property type="evidence" value="ECO:0007669"/>
    <property type="project" value="TreeGrafter"/>
</dbReference>
<evidence type="ECO:0000256" key="14">
    <source>
        <dbReference type="ARBA" id="ARBA00049360"/>
    </source>
</evidence>
<feature type="coiled-coil region" evidence="15">
    <location>
        <begin position="422"/>
        <end position="449"/>
    </location>
</feature>
<dbReference type="Pfam" id="PF13476">
    <property type="entry name" value="AAA_23"/>
    <property type="match status" value="1"/>
</dbReference>
<evidence type="ECO:0000259" key="16">
    <source>
        <dbReference type="Pfam" id="PF13476"/>
    </source>
</evidence>
<evidence type="ECO:0000313" key="18">
    <source>
        <dbReference type="Proteomes" id="UP000809789"/>
    </source>
</evidence>
<feature type="coiled-coil region" evidence="15">
    <location>
        <begin position="608"/>
        <end position="656"/>
    </location>
</feature>
<dbReference type="GO" id="GO:0006302">
    <property type="term" value="P:double-strand break repair"/>
    <property type="evidence" value="ECO:0007669"/>
    <property type="project" value="InterPro"/>
</dbReference>
<comment type="similarity">
    <text evidence="4">Belongs to the SMC family. RAD50 subfamily.</text>
</comment>
<comment type="subcellular location">
    <subcellularLocation>
        <location evidence="3">Chromosome</location>
    </subcellularLocation>
    <subcellularLocation>
        <location evidence="2">Nucleus</location>
    </subcellularLocation>
</comment>
<dbReference type="SUPFAM" id="SSF52540">
    <property type="entry name" value="P-loop containing nucleoside triphosphate hydrolases"/>
    <property type="match status" value="1"/>
</dbReference>
<dbReference type="GO" id="GO:0016887">
    <property type="term" value="F:ATP hydrolysis activity"/>
    <property type="evidence" value="ECO:0007669"/>
    <property type="project" value="InterPro"/>
</dbReference>
<dbReference type="GO" id="GO:0046872">
    <property type="term" value="F:metal ion binding"/>
    <property type="evidence" value="ECO:0007669"/>
    <property type="project" value="UniProtKB-KW"/>
</dbReference>
<evidence type="ECO:0000256" key="6">
    <source>
        <dbReference type="ARBA" id="ARBA00022454"/>
    </source>
</evidence>
<reference evidence="17" key="1">
    <citation type="submission" date="2021-07" db="EMBL/GenBank/DDBJ databases">
        <title>Elsinoe batatas strain:CRI-CJ2 Genome sequencing and assembly.</title>
        <authorList>
            <person name="Huang L."/>
        </authorList>
    </citation>
    <scope>NUCLEOTIDE SEQUENCE</scope>
    <source>
        <strain evidence="17">CRI-CJ2</strain>
    </source>
</reference>
<protein>
    <recommendedName>
        <fullName evidence="5">DNA repair protein RAD50</fullName>
    </recommendedName>
</protein>
<dbReference type="InterPro" id="IPR038729">
    <property type="entry name" value="Rad50/SbcC_AAA"/>
</dbReference>
<keyword evidence="6" id="KW-0158">Chromosome</keyword>
<evidence type="ECO:0000256" key="11">
    <source>
        <dbReference type="ARBA" id="ARBA00023054"/>
    </source>
</evidence>
<dbReference type="FunFam" id="3.40.50.300:FF:000947">
    <property type="entry name" value="DNA repair protein RAD50"/>
    <property type="match status" value="1"/>
</dbReference>
<keyword evidence="11 15" id="KW-0175">Coiled coil</keyword>
<dbReference type="NCBIfam" id="TIGR00606">
    <property type="entry name" value="rad50"/>
    <property type="match status" value="1"/>
</dbReference>
<feature type="domain" description="Rad50/SbcC-type AAA" evidence="16">
    <location>
        <begin position="22"/>
        <end position="253"/>
    </location>
</feature>
<comment type="catalytic activity">
    <reaction evidence="14">
        <text>ATP + H2O = ADP + phosphate + H(+)</text>
        <dbReference type="Rhea" id="RHEA:13065"/>
        <dbReference type="ChEBI" id="CHEBI:15377"/>
        <dbReference type="ChEBI" id="CHEBI:15378"/>
        <dbReference type="ChEBI" id="CHEBI:30616"/>
        <dbReference type="ChEBI" id="CHEBI:43474"/>
        <dbReference type="ChEBI" id="CHEBI:456216"/>
    </reaction>
</comment>
<feature type="coiled-coil region" evidence="15">
    <location>
        <begin position="511"/>
        <end position="545"/>
    </location>
</feature>
<evidence type="ECO:0000313" key="17">
    <source>
        <dbReference type="EMBL" id="KAG8630329.1"/>
    </source>
</evidence>
<dbReference type="GO" id="GO:0003691">
    <property type="term" value="F:double-stranded telomeric DNA binding"/>
    <property type="evidence" value="ECO:0007669"/>
    <property type="project" value="TreeGrafter"/>
</dbReference>
<comment type="caution">
    <text evidence="17">The sequence shown here is derived from an EMBL/GenBank/DDBJ whole genome shotgun (WGS) entry which is preliminary data.</text>
</comment>
<dbReference type="GO" id="GO:0030870">
    <property type="term" value="C:Mre11 complex"/>
    <property type="evidence" value="ECO:0007669"/>
    <property type="project" value="InterPro"/>
</dbReference>
<keyword evidence="8" id="KW-0227">DNA damage</keyword>
<feature type="coiled-coil region" evidence="15">
    <location>
        <begin position="720"/>
        <end position="900"/>
    </location>
</feature>
<evidence type="ECO:0000256" key="15">
    <source>
        <dbReference type="SAM" id="Coils"/>
    </source>
</evidence>
<evidence type="ECO:0000256" key="9">
    <source>
        <dbReference type="ARBA" id="ARBA00022801"/>
    </source>
</evidence>
<dbReference type="Gene3D" id="1.10.287.1490">
    <property type="match status" value="1"/>
</dbReference>
<evidence type="ECO:0000256" key="2">
    <source>
        <dbReference type="ARBA" id="ARBA00004123"/>
    </source>
</evidence>
<evidence type="ECO:0000256" key="4">
    <source>
        <dbReference type="ARBA" id="ARBA00009439"/>
    </source>
</evidence>
<dbReference type="GO" id="GO:0000722">
    <property type="term" value="P:telomere maintenance via recombination"/>
    <property type="evidence" value="ECO:0007669"/>
    <property type="project" value="TreeGrafter"/>
</dbReference>
<feature type="coiled-coil region" evidence="15">
    <location>
        <begin position="993"/>
        <end position="1115"/>
    </location>
</feature>
<feature type="coiled-coil region" evidence="15">
    <location>
        <begin position="222"/>
        <end position="308"/>
    </location>
</feature>
<accession>A0A8K0PLU3</accession>
<dbReference type="GO" id="GO:0043047">
    <property type="term" value="F:single-stranded telomeric DNA binding"/>
    <property type="evidence" value="ECO:0007669"/>
    <property type="project" value="TreeGrafter"/>
</dbReference>
<dbReference type="InterPro" id="IPR004584">
    <property type="entry name" value="Rad50_eukaryotes"/>
</dbReference>
<gene>
    <name evidence="17" type="ORF">KVT40_001948</name>
</gene>
<evidence type="ECO:0000256" key="12">
    <source>
        <dbReference type="ARBA" id="ARBA00023204"/>
    </source>
</evidence>
<dbReference type="SUPFAM" id="SSF90257">
    <property type="entry name" value="Myosin rod fragments"/>
    <property type="match status" value="1"/>
</dbReference>
<sequence>MSVYPPQILVTAANEPSAKIDKLSILGIRSFSPKTCEVIEFLTPLTLIVGFNGSGKTTIIECLKYATTGEMPEGAKVGGAWIHDPKLTGERDTLGQVRLSFRNGRGERMILNRNVQLTVTRTSRSFKALETTLVHKKANGERESLSSKVGQINELVPDLLGVSKAVLENVIFCHQENSLWPMMAPNDLKKKFDDIFEAVKYTQAVDNIKKIRKEYADNLKTLRVIEANAKEYKDKGAKVEKDTHDLTAQIDELRGQVTQLDEEKTETEKRLNECYDRISQLSTLHGDLRGKRIMLETKQENMEKLKRNIKILPEPDAELQKMLDDFAGRVSDLESQVDCHKKKYTEIQLRIQKTRNALSSKERELGSLTAQKDNYERQLEVREKLVKEIARSHNIRGYDLDISDDQVAEFKSKMNGIKRTQTQALQEARRKTNEELQNAQATLSGINERKTGYAQRKESANSTIAANNRRITSLQSEYDSIEVDEGAKATLESSITDTEERLAKGKASFDKAGWDNKIQQINTELSDLDDEKDKLDAELADGAKRAGEVARLEYLHKEVKDGETSLKTMASTHGNKIKKLVNSNWDVSHIADLEIEFQSTLSTKTSSLTEAERQRDGVGNELSQLNSKLRDCRKDLKKKTEQAGKLKDTIEKALDDDITQFADVLSDFEGQAETVMGNKSSSEAMINYFKSAIKSAKDHSTCRLCTRGFDKHSAQLEDFIKRLQSNIDKTAGNNAEQDAEELQSEIKSLRALIPSHETWKRLANTEIPALEQEEKSLQAKKEQLDTEIESHDATVVERQSEVSDVQALSNTIKSMTKYHTDKVAHKRQIQELEAKQTHSGQSRTLDQINEAIKSVTEKVRAVKVNLSKITGDRDKARAAMNNLELELRDLRSKLDSTSYKLKERAAISRQIGELRASITEQREAYKSADEQLKSLAPELGQAQAAYDEVSRQGSEKDSQLRETIAALDSSLNRLSVSEQEINAYIDRDGPAQLHRAQYSIESMKNELQSLDQKVNQITRDVKDIENQLRNNEDTKRSIGDNLDLRRDERDIEAVTAEIRNLESHNVEGERDRWDRECKHYENERLKVNAELNKLVGQLQEKDSRLQKNIEDWETDYKDAAYKYKEAHIRVETTKAAVEDLGRYGGALENAVMKYHTLKMEEVNRIIDELWRRTYQGTDVDTIVIKSENESHKGGKSYKYRVCMVKQDAEMDMRGRCSAGQKVLASIIIRLALAECFGVNCGLIALDEPTTNLDRDNIQALARALSEIIRVRRQQSNFQLIVITHDEEFLRYMQCSDYADEYYRVSRDANQDTEITRQSINYVMS</sequence>
<evidence type="ECO:0000256" key="8">
    <source>
        <dbReference type="ARBA" id="ARBA00022763"/>
    </source>
</evidence>
<feature type="coiled-coil region" evidence="15">
    <location>
        <begin position="344"/>
        <end position="378"/>
    </location>
</feature>
<dbReference type="GO" id="GO:0007004">
    <property type="term" value="P:telomere maintenance via telomerase"/>
    <property type="evidence" value="ECO:0007669"/>
    <property type="project" value="TreeGrafter"/>
</dbReference>
<evidence type="ECO:0000256" key="10">
    <source>
        <dbReference type="ARBA" id="ARBA00022833"/>
    </source>
</evidence>
<keyword evidence="9" id="KW-0378">Hydrolase</keyword>
<dbReference type="GO" id="GO:0070192">
    <property type="term" value="P:chromosome organization involved in meiotic cell cycle"/>
    <property type="evidence" value="ECO:0007669"/>
    <property type="project" value="TreeGrafter"/>
</dbReference>
<proteinExistence type="inferred from homology"/>
<keyword evidence="12" id="KW-0234">DNA repair</keyword>
<dbReference type="Gene3D" id="3.40.50.300">
    <property type="entry name" value="P-loop containing nucleotide triphosphate hydrolases"/>
    <property type="match status" value="2"/>
</dbReference>
<dbReference type="Pfam" id="PF13558">
    <property type="entry name" value="SbcC_Walker_B"/>
    <property type="match status" value="1"/>
</dbReference>